<sequence>MQKSSFFNSINGDRKYNASDYAAYFGSFIGNGVYPNPGNNLAVTASGGMNISVAAGKAWINGYYYENTGTFNMSIDPADGVLKRIDRIVLRLDHLNRQIALSVLKGTPASTPTASLLTRTSDIYELGIADILINNGDTGVNQAHITDLRFNATLCGTVSGVVEQIDTTGLFAQYDSAFNDWFKQAQNTLSGDVAGNILNQINTHKSESIYQLAGGTATAITLTIRETLENGVPINFIASANNSGADTTINGKPLYKPNATIAPTLTAGRAYTVWYNLTSSCFFIKASATGTTTSGKVLAGETYSTEVDTDQVGTITNNGAVTITPSLVEQVIAEGYHNGGGKVEAIKLIAGDILIGDNSNTGSTTSTAYTKVREITTSLLGGTIRVKFNLSSGSSSGSITAYGRIYVNGVAVGIERTVNGLTPITFTEDISIYVGDKIQIYTKSSNSSYGSNVSGFKLYIATVSCSNTL</sequence>
<gene>
    <name evidence="1" type="ORF">Cpap_1262</name>
</gene>
<organism evidence="1 2">
    <name type="scientific">Ruminiclostridium papyrosolvens DSM 2782</name>
    <dbReference type="NCBI Taxonomy" id="588581"/>
    <lineage>
        <taxon>Bacteria</taxon>
        <taxon>Bacillati</taxon>
        <taxon>Bacillota</taxon>
        <taxon>Clostridia</taxon>
        <taxon>Eubacteriales</taxon>
        <taxon>Oscillospiraceae</taxon>
        <taxon>Ruminiclostridium</taxon>
    </lineage>
</organism>
<accession>F1TFJ2</accession>
<dbReference type="OrthoDB" id="1740136at2"/>
<dbReference type="AlphaFoldDB" id="F1TFJ2"/>
<dbReference type="Proteomes" id="UP000003860">
    <property type="component" value="Unassembled WGS sequence"/>
</dbReference>
<reference evidence="1" key="1">
    <citation type="submission" date="2009-07" db="EMBL/GenBank/DDBJ databases">
        <authorList>
            <consortium name="US DOE Joint Genome Institute (JGI-PGF)"/>
            <person name="Lucas S."/>
            <person name="Copeland A."/>
            <person name="Lapidus A."/>
            <person name="Glavina del Rio T."/>
            <person name="Tice H."/>
            <person name="Bruce D."/>
            <person name="Goodwin L."/>
            <person name="Pitluck S."/>
            <person name="Larimer F."/>
            <person name="Land M.L."/>
            <person name="Mouttaki H."/>
            <person name="He Z."/>
            <person name="Zhou J."/>
            <person name="Hemme C.L."/>
        </authorList>
    </citation>
    <scope>NUCLEOTIDE SEQUENCE [LARGE SCALE GENOMIC DNA]</scope>
    <source>
        <strain evidence="1">DSM 2782</strain>
    </source>
</reference>
<dbReference type="EMBL" id="ACXX02000011">
    <property type="protein sequence ID" value="EGD46724.1"/>
    <property type="molecule type" value="Genomic_DNA"/>
</dbReference>
<keyword evidence="2" id="KW-1185">Reference proteome</keyword>
<evidence type="ECO:0000313" key="2">
    <source>
        <dbReference type="Proteomes" id="UP000003860"/>
    </source>
</evidence>
<dbReference type="eggNOG" id="ENOG502ZQEV">
    <property type="taxonomic scope" value="Bacteria"/>
</dbReference>
<dbReference type="STRING" id="588581.Cpap_1262"/>
<protein>
    <submittedName>
        <fullName evidence="1">Uncharacterized protein</fullName>
    </submittedName>
</protein>
<comment type="caution">
    <text evidence="1">The sequence shown here is derived from an EMBL/GenBank/DDBJ whole genome shotgun (WGS) entry which is preliminary data.</text>
</comment>
<reference evidence="1" key="2">
    <citation type="submission" date="2011-01" db="EMBL/GenBank/DDBJ databases">
        <title>The Non-contiguous Finished genome of Clostridium papyrosolvens.</title>
        <authorList>
            <person name="Lucas S."/>
            <person name="Copeland A."/>
            <person name="Lapidus A."/>
            <person name="Cheng J.-F."/>
            <person name="Goodwin L."/>
            <person name="Pitluck S."/>
            <person name="Misra M."/>
            <person name="Chertkov O."/>
            <person name="Detter J.C."/>
            <person name="Han C."/>
            <person name="Tapia R."/>
            <person name="Land M."/>
            <person name="Hauser L."/>
            <person name="Kyrpides N."/>
            <person name="Ivanova N."/>
            <person name="Pagani I."/>
            <person name="Mouttaki H."/>
            <person name="He Z."/>
            <person name="Zhou J."/>
            <person name="Hemme C.L."/>
            <person name="Woyke T."/>
        </authorList>
    </citation>
    <scope>NUCLEOTIDE SEQUENCE [LARGE SCALE GENOMIC DNA]</scope>
    <source>
        <strain evidence="1">DSM 2782</strain>
    </source>
</reference>
<dbReference type="RefSeq" id="WP_004620696.1">
    <property type="nucleotide sequence ID" value="NZ_ACXX02000011.1"/>
</dbReference>
<name>F1TFJ2_9FIRM</name>
<evidence type="ECO:0000313" key="1">
    <source>
        <dbReference type="EMBL" id="EGD46724.1"/>
    </source>
</evidence>
<proteinExistence type="predicted"/>